<accession>A0A3N4L125</accession>
<feature type="compositionally biased region" description="Low complexity" evidence="14">
    <location>
        <begin position="334"/>
        <end position="364"/>
    </location>
</feature>
<evidence type="ECO:0000256" key="5">
    <source>
        <dbReference type="ARBA" id="ARBA00022723"/>
    </source>
</evidence>
<evidence type="ECO:0000256" key="4">
    <source>
        <dbReference type="ARBA" id="ARBA00022679"/>
    </source>
</evidence>
<feature type="region of interest" description="Disordered" evidence="14">
    <location>
        <begin position="667"/>
        <end position="726"/>
    </location>
</feature>
<comment type="subcellular location">
    <subcellularLocation>
        <location evidence="2">Cytoplasm</location>
    </subcellularLocation>
</comment>
<dbReference type="GO" id="GO:0005737">
    <property type="term" value="C:cytoplasm"/>
    <property type="evidence" value="ECO:0007669"/>
    <property type="project" value="UniProtKB-SubCell"/>
</dbReference>
<evidence type="ECO:0000256" key="12">
    <source>
        <dbReference type="ARBA" id="ARBA00052293"/>
    </source>
</evidence>
<dbReference type="InterPro" id="IPR002495">
    <property type="entry name" value="Glyco_trans_8"/>
</dbReference>
<feature type="compositionally biased region" description="Polar residues" evidence="14">
    <location>
        <begin position="820"/>
        <end position="836"/>
    </location>
</feature>
<evidence type="ECO:0000313" key="15">
    <source>
        <dbReference type="EMBL" id="RPB15418.1"/>
    </source>
</evidence>
<sequence length="948" mass="105912">MATEDVYCTLLLNDNYLPGAQVLAHSLRDGGTKKKLAVMVTLSGVTPATVTELKRLYEYVIPVDPIFNETPANLDLMDRLDLNAAFTKINVWKQTQFRKCVFVDADVVALRAPDELFDIETDFAAAPDIGWPDCFNSGVMLLKPDAGTYFSLLQLAGRGVSFDGADQGLFNTYFRNFHRLSFTYNCTPSASYQYVPAFRHYGSQVSLAHFIGAGKPWTIGRSSSSQQTGTPYDQLLGQWWAVWDKHFRPVLEDAKTGRPHGTANGNYNHFQQVYSGAPFVSGGQQEEIGKHPEIASGPEGFQHQHQQQYSAQPFQQQQQQHQEHEHKHQEQQHVQHFHQPQQQQHQQQQPWQQQQQQQQQQQKQQQHKTEPFHPPQPQKHAEPVMTAPIPKSTKVATRVWPGESDYDQGSLFTPRNDSRYAAAPPKSKFVPVRSIVPSSKVQRAEAPLVNAQPQPQQKPFYGAFPDSVMTPHGPVPQAKYFETGPQSFLVQEFTDSGAPISERLPHKYDGRMEGSQQGSVVYSEPAHSWDPAKSAPPARSAPEARHLPFMNYMNEWDKQPEQRRTVSAPTPPPVFKERARPQVEVKAPEDDIKPIFPWEKKPRRTSRVFADEIPDLDEDEEAPEEEEEAVEEIVDDHEDWKDYTRKNQWDSVPGIQDYVSDLKRHRKDFQPSETAPRVATKYDSDIVVNERPPLPITPAPIRRTGPHWLSASDEKFPSAAGIPSQEDWDPHAKLEELRGLPPAFIANILAKGTSTNETQTDNGNSAAVDVNRIETKPIERQAALVIAPVATPAAPVAPVVAYSTTTAQTEPEPTVIYSTTQAQTEAPQMRDSGTQWENEDWDEETVAPSPSSTQPQTPTQEMPAMTLQPAPAPVAKKAEAPAPVAKVEVPAVVAKKVNDNKSREVLEETVLNKSPESKVAFVLHREKAQNNGSGDADIGTSAKGKADD</sequence>
<evidence type="ECO:0000256" key="14">
    <source>
        <dbReference type="SAM" id="MobiDB-lite"/>
    </source>
</evidence>
<comment type="catalytic activity">
    <reaction evidence="11">
        <text>[1,4-alpha-D-glucosyl](n)-L-tyrosyl-[glycogenin] + UDP-alpha-D-glucose = [1,4-alpha-D-glucosyl](n+1)-L-tyrosyl-[glycogenin] + UDP + H(+)</text>
        <dbReference type="Rhea" id="RHEA:56560"/>
        <dbReference type="Rhea" id="RHEA-COMP:14606"/>
        <dbReference type="Rhea" id="RHEA-COMP:14607"/>
        <dbReference type="ChEBI" id="CHEBI:15378"/>
        <dbReference type="ChEBI" id="CHEBI:58223"/>
        <dbReference type="ChEBI" id="CHEBI:58885"/>
        <dbReference type="ChEBI" id="CHEBI:140574"/>
        <dbReference type="EC" id="2.4.1.186"/>
    </reaction>
</comment>
<keyword evidence="16" id="KW-1185">Reference proteome</keyword>
<feature type="compositionally biased region" description="Low complexity" evidence="14">
    <location>
        <begin position="848"/>
        <end position="860"/>
    </location>
</feature>
<organism evidence="15 16">
    <name type="scientific">Morchella conica CCBAS932</name>
    <dbReference type="NCBI Taxonomy" id="1392247"/>
    <lineage>
        <taxon>Eukaryota</taxon>
        <taxon>Fungi</taxon>
        <taxon>Dikarya</taxon>
        <taxon>Ascomycota</taxon>
        <taxon>Pezizomycotina</taxon>
        <taxon>Pezizomycetes</taxon>
        <taxon>Pezizales</taxon>
        <taxon>Morchellaceae</taxon>
        <taxon>Morchella</taxon>
    </lineage>
</organism>
<dbReference type="GO" id="GO:0005978">
    <property type="term" value="P:glycogen biosynthetic process"/>
    <property type="evidence" value="ECO:0007669"/>
    <property type="project" value="UniProtKB-KW"/>
</dbReference>
<feature type="compositionally biased region" description="Acidic residues" evidence="14">
    <location>
        <begin position="612"/>
        <end position="637"/>
    </location>
</feature>
<comment type="function">
    <text evidence="13">Self-glucosylating initiator of glycogen synthesis. It catalyzes the formation of a short alpha (1,4)-glucosyl chain covalently attached via a glucose 1-O-tyrosyl linkage to internal tyrosine residues and these chains act as primers for the elongation reaction catalyzed by glycogen synthase.</text>
</comment>
<dbReference type="AlphaFoldDB" id="A0A3N4L125"/>
<feature type="region of interest" description="Disordered" evidence="14">
    <location>
        <begin position="511"/>
        <end position="541"/>
    </location>
</feature>
<protein>
    <recommendedName>
        <fullName evidence="10">glycogenin glucosyltransferase</fullName>
        <ecNumber evidence="10">2.4.1.186</ecNumber>
    </recommendedName>
</protein>
<comment type="similarity">
    <text evidence="9">Belongs to the glycosyltransferase 8 family. Glycogenin subfamily.</text>
</comment>
<keyword evidence="4" id="KW-0808">Transferase</keyword>
<feature type="compositionally biased region" description="Basic and acidic residues" evidence="14">
    <location>
        <begin position="321"/>
        <end position="333"/>
    </location>
</feature>
<reference evidence="15 16" key="1">
    <citation type="journal article" date="2018" name="Nat. Ecol. Evol.">
        <title>Pezizomycetes genomes reveal the molecular basis of ectomycorrhizal truffle lifestyle.</title>
        <authorList>
            <person name="Murat C."/>
            <person name="Payen T."/>
            <person name="Noel B."/>
            <person name="Kuo A."/>
            <person name="Morin E."/>
            <person name="Chen J."/>
            <person name="Kohler A."/>
            <person name="Krizsan K."/>
            <person name="Balestrini R."/>
            <person name="Da Silva C."/>
            <person name="Montanini B."/>
            <person name="Hainaut M."/>
            <person name="Levati E."/>
            <person name="Barry K.W."/>
            <person name="Belfiori B."/>
            <person name="Cichocki N."/>
            <person name="Clum A."/>
            <person name="Dockter R.B."/>
            <person name="Fauchery L."/>
            <person name="Guy J."/>
            <person name="Iotti M."/>
            <person name="Le Tacon F."/>
            <person name="Lindquist E.A."/>
            <person name="Lipzen A."/>
            <person name="Malagnac F."/>
            <person name="Mello A."/>
            <person name="Molinier V."/>
            <person name="Miyauchi S."/>
            <person name="Poulain J."/>
            <person name="Riccioni C."/>
            <person name="Rubini A."/>
            <person name="Sitrit Y."/>
            <person name="Splivallo R."/>
            <person name="Traeger S."/>
            <person name="Wang M."/>
            <person name="Zifcakova L."/>
            <person name="Wipf D."/>
            <person name="Zambonelli A."/>
            <person name="Paolocci F."/>
            <person name="Nowrousian M."/>
            <person name="Ottonello S."/>
            <person name="Baldrian P."/>
            <person name="Spatafora J.W."/>
            <person name="Henrissat B."/>
            <person name="Nagy L.G."/>
            <person name="Aury J.M."/>
            <person name="Wincker P."/>
            <person name="Grigoriev I.V."/>
            <person name="Bonfante P."/>
            <person name="Martin F.M."/>
        </authorList>
    </citation>
    <scope>NUCLEOTIDE SEQUENCE [LARGE SCALE GENOMIC DNA]</scope>
    <source>
        <strain evidence="15 16">CCBAS932</strain>
    </source>
</reference>
<feature type="region of interest" description="Disordered" evidence="14">
    <location>
        <begin position="820"/>
        <end position="864"/>
    </location>
</feature>
<keyword evidence="8" id="KW-0464">Manganese</keyword>
<evidence type="ECO:0000256" key="3">
    <source>
        <dbReference type="ARBA" id="ARBA00022490"/>
    </source>
</evidence>
<keyword evidence="5" id="KW-0479">Metal-binding</keyword>
<dbReference type="CDD" id="cd02537">
    <property type="entry name" value="GT8_Glycogenin"/>
    <property type="match status" value="1"/>
</dbReference>
<feature type="compositionally biased region" description="Low complexity" evidence="14">
    <location>
        <begin position="301"/>
        <end position="320"/>
    </location>
</feature>
<evidence type="ECO:0000256" key="6">
    <source>
        <dbReference type="ARBA" id="ARBA00023056"/>
    </source>
</evidence>
<evidence type="ECO:0000256" key="11">
    <source>
        <dbReference type="ARBA" id="ARBA00050886"/>
    </source>
</evidence>
<evidence type="ECO:0000256" key="2">
    <source>
        <dbReference type="ARBA" id="ARBA00004496"/>
    </source>
</evidence>
<dbReference type="FunFam" id="3.90.550.10:FF:000092">
    <property type="entry name" value="Glycogenin 2"/>
    <property type="match status" value="1"/>
</dbReference>
<dbReference type="InterPro" id="IPR029044">
    <property type="entry name" value="Nucleotide-diphossugar_trans"/>
</dbReference>
<dbReference type="Gene3D" id="3.90.550.10">
    <property type="entry name" value="Spore Coat Polysaccharide Biosynthesis Protein SpsA, Chain A"/>
    <property type="match status" value="1"/>
</dbReference>
<name>A0A3N4L125_9PEZI</name>
<dbReference type="GO" id="GO:0008466">
    <property type="term" value="F:glycogenin glucosyltransferase activity"/>
    <property type="evidence" value="ECO:0007669"/>
    <property type="project" value="UniProtKB-EC"/>
</dbReference>
<feature type="region of interest" description="Disordered" evidence="14">
    <location>
        <begin position="290"/>
        <end position="424"/>
    </location>
</feature>
<evidence type="ECO:0000256" key="13">
    <source>
        <dbReference type="ARBA" id="ARBA00057883"/>
    </source>
</evidence>
<dbReference type="PANTHER" id="PTHR11183">
    <property type="entry name" value="GLYCOGENIN SUBFAMILY MEMBER"/>
    <property type="match status" value="1"/>
</dbReference>
<feature type="compositionally biased region" description="Basic and acidic residues" evidence="14">
    <location>
        <begin position="575"/>
        <end position="591"/>
    </location>
</feature>
<feature type="region of interest" description="Disordered" evidence="14">
    <location>
        <begin position="926"/>
        <end position="948"/>
    </location>
</feature>
<dbReference type="Proteomes" id="UP000277580">
    <property type="component" value="Unassembled WGS sequence"/>
</dbReference>
<dbReference type="OrthoDB" id="2014201at2759"/>
<feature type="compositionally biased region" description="Low complexity" evidence="14">
    <location>
        <begin position="531"/>
        <end position="541"/>
    </location>
</feature>
<dbReference type="InParanoid" id="A0A3N4L125"/>
<evidence type="ECO:0000256" key="9">
    <source>
        <dbReference type="ARBA" id="ARBA00038162"/>
    </source>
</evidence>
<dbReference type="SUPFAM" id="SSF53448">
    <property type="entry name" value="Nucleotide-diphospho-sugar transferases"/>
    <property type="match status" value="1"/>
</dbReference>
<evidence type="ECO:0000256" key="1">
    <source>
        <dbReference type="ARBA" id="ARBA00001936"/>
    </source>
</evidence>
<feature type="region of interest" description="Disordered" evidence="14">
    <location>
        <begin position="609"/>
        <end position="641"/>
    </location>
</feature>
<dbReference type="EMBL" id="ML119113">
    <property type="protein sequence ID" value="RPB15418.1"/>
    <property type="molecule type" value="Genomic_DNA"/>
</dbReference>
<evidence type="ECO:0000313" key="16">
    <source>
        <dbReference type="Proteomes" id="UP000277580"/>
    </source>
</evidence>
<gene>
    <name evidence="15" type="ORF">P167DRAFT_571491</name>
</gene>
<evidence type="ECO:0000256" key="8">
    <source>
        <dbReference type="ARBA" id="ARBA00023211"/>
    </source>
</evidence>
<comment type="cofactor">
    <cofactor evidence="1">
        <name>Mn(2+)</name>
        <dbReference type="ChEBI" id="CHEBI:29035"/>
    </cofactor>
</comment>
<dbReference type="Pfam" id="PF01501">
    <property type="entry name" value="Glyco_transf_8"/>
    <property type="match status" value="1"/>
</dbReference>
<keyword evidence="3" id="KW-0963">Cytoplasm</keyword>
<comment type="catalytic activity">
    <reaction evidence="12">
        <text>L-tyrosyl-[glycogenin] + UDP-alpha-D-glucose = alpha-D-glucosyl-L-tyrosyl-[glycogenin] + UDP + H(+)</text>
        <dbReference type="Rhea" id="RHEA:23360"/>
        <dbReference type="Rhea" id="RHEA-COMP:14604"/>
        <dbReference type="Rhea" id="RHEA-COMP:14605"/>
        <dbReference type="ChEBI" id="CHEBI:15378"/>
        <dbReference type="ChEBI" id="CHEBI:46858"/>
        <dbReference type="ChEBI" id="CHEBI:58223"/>
        <dbReference type="ChEBI" id="CHEBI:58885"/>
        <dbReference type="ChEBI" id="CHEBI:140573"/>
        <dbReference type="EC" id="2.4.1.186"/>
    </reaction>
</comment>
<dbReference type="EC" id="2.4.1.186" evidence="10"/>
<dbReference type="GO" id="GO:0046872">
    <property type="term" value="F:metal ion binding"/>
    <property type="evidence" value="ECO:0007669"/>
    <property type="project" value="UniProtKB-KW"/>
</dbReference>
<feature type="region of interest" description="Disordered" evidence="14">
    <location>
        <begin position="557"/>
        <end position="591"/>
    </location>
</feature>
<keyword evidence="6" id="KW-0320">Glycogen biosynthesis</keyword>
<keyword evidence="7" id="KW-0325">Glycoprotein</keyword>
<evidence type="ECO:0000256" key="10">
    <source>
        <dbReference type="ARBA" id="ARBA00038934"/>
    </source>
</evidence>
<evidence type="ECO:0000256" key="7">
    <source>
        <dbReference type="ARBA" id="ARBA00023180"/>
    </source>
</evidence>
<proteinExistence type="inferred from homology"/>
<dbReference type="STRING" id="1392247.A0A3N4L125"/>
<dbReference type="InterPro" id="IPR050587">
    <property type="entry name" value="GNT1/Glycosyltrans_8"/>
</dbReference>